<dbReference type="PANTHER" id="PTHR11360">
    <property type="entry name" value="MONOCARBOXYLATE TRANSPORTER"/>
    <property type="match status" value="1"/>
</dbReference>
<feature type="transmembrane region" description="Helical" evidence="2">
    <location>
        <begin position="914"/>
        <end position="933"/>
    </location>
</feature>
<feature type="transmembrane region" description="Helical" evidence="2">
    <location>
        <begin position="456"/>
        <end position="477"/>
    </location>
</feature>
<feature type="transmembrane region" description="Helical" evidence="2">
    <location>
        <begin position="945"/>
        <end position="965"/>
    </location>
</feature>
<dbReference type="InterPro" id="IPR011701">
    <property type="entry name" value="MFS"/>
</dbReference>
<feature type="compositionally biased region" description="Basic residues" evidence="1">
    <location>
        <begin position="557"/>
        <end position="567"/>
    </location>
</feature>
<feature type="transmembrane region" description="Helical" evidence="2">
    <location>
        <begin position="370"/>
        <end position="393"/>
    </location>
</feature>
<dbReference type="InterPro" id="IPR036259">
    <property type="entry name" value="MFS_trans_sf"/>
</dbReference>
<feature type="transmembrane region" description="Helical" evidence="2">
    <location>
        <begin position="400"/>
        <end position="420"/>
    </location>
</feature>
<accession>A0A8B7N7J5</accession>
<feature type="region of interest" description="Disordered" evidence="1">
    <location>
        <begin position="733"/>
        <end position="753"/>
    </location>
</feature>
<feature type="transmembrane region" description="Helical" evidence="2">
    <location>
        <begin position="489"/>
        <end position="509"/>
    </location>
</feature>
<feature type="transmembrane region" description="Helical" evidence="2">
    <location>
        <begin position="1034"/>
        <end position="1057"/>
    </location>
</feature>
<feature type="transmembrane region" description="Helical" evidence="2">
    <location>
        <begin position="971"/>
        <end position="991"/>
    </location>
</feature>
<feature type="transmembrane region" description="Helical" evidence="2">
    <location>
        <begin position="1003"/>
        <end position="1028"/>
    </location>
</feature>
<sequence>MGNEFRENGYQTHGDSEGPAKTHADNLILPLSTDQCFSKKGEQMADGITARSTNDVIKEKFSEFGLSCSHSRDACSSCSANEVMSSLESHNCVKQEPSHSYEGNHGYMSPSLEPIPENQVWSTHVDGPRPSENNDAQDGFPAMQYYADENFKDKKDNPSESDLTPFHAAANKFCCDAANNLNASENFQDPSSLSQFDTEKSKAEDCLREVTTLHHDGSKTKSFDSPSWDKVSFLNVNLNLNQPNLKISVPNFPALDHLGSFHWKSPNDKPGMPSRIATHNEVSSRCQSCHCNADAGDDIEKEKLKTGGIIYESNIKVAPKYKPHPDVDRGYAWVVAVGVLISFGILSGLLFTCSLYYTEMLKEFGESRSYTAWIGSLVNGFFLLGSMASSALIQKYSCRVAAMLGSLVMTGGYLASAFAPTLQTVFITYGVITASGMNLVFSAAVLVLAQYFDKRHCLATTIAMLGNGLGVLVLSQVMEQVIMAYGWRLSFIVCAGISLQLCVAGALFCPLPPSALLQPPSAEDAENPRTSDHRIVSENESSENEDNCGKKVAKNDSKKRRKARERNSHRICHHPYYRTELLDKSFSSLVLSPQAGYLSHSLASLDRRSSSVNTCRHHYNHSASCGHRSKSRLARHPDDEFTRNDSLLSRGSSFLPAFFRRSQFSFSSKLSSAQVSLAARSSQHSRISLKDSRLDLMFQGIKSNPHSFSLRLPTSSQLEETEKLCSKLDDLLEEEKTSSSEDGSKEKLRHGESNSCSLQLASEKCELMNEKCYLEQRSSSKIESEKMDGVLTTESIAHNNVPDKVNTSEKKASFLISGGDSEDDDGDYGSDDTESASSDVGSVTVRSETLIARLKKNFRSLRTSCTPFCFSTDAVFSNPSVWCFAFSYFFCYLGTLTIYVIFTDFARNAGVGSFSSTAMSAAGIGDIIGRFCGGMLAVGKVGNTTVLYAISMLLSAGLLGLFHFISNGLVFVATMACYGIMFGAQNMYFAITPKILFGRQSLAQVFGLTVFLAGIGALVGSPLAGLIIDFSGGYSLVLLSEITCCVIGSCLMFFCYLRKRREETCNRKEIENDGHPDGISSNLESLKMRNSKLNDNRCQLITGRSRVRRKSLQVPRGDCAACASRHLNSDISLQSSAADGAKIPNLVRGRKVCCSRTLVDLRRSVTSLPPPHLQTRACAHSLKRTNTYDVIHHGAPMHGATLFHVTGGGGRRYTMSSTQPFHHKKKSPSLYEEVLGKTFDLRQNSCLRDHELGSRPEKASEIG</sequence>
<organism evidence="3 4">
    <name type="scientific">Hyalella azteca</name>
    <name type="common">Amphipod</name>
    <dbReference type="NCBI Taxonomy" id="294128"/>
    <lineage>
        <taxon>Eukaryota</taxon>
        <taxon>Metazoa</taxon>
        <taxon>Ecdysozoa</taxon>
        <taxon>Arthropoda</taxon>
        <taxon>Crustacea</taxon>
        <taxon>Multicrustacea</taxon>
        <taxon>Malacostraca</taxon>
        <taxon>Eumalacostraca</taxon>
        <taxon>Peracarida</taxon>
        <taxon>Amphipoda</taxon>
        <taxon>Senticaudata</taxon>
        <taxon>Talitrida</taxon>
        <taxon>Talitroidea</taxon>
        <taxon>Hyalellidae</taxon>
        <taxon>Hyalella</taxon>
    </lineage>
</organism>
<feature type="region of interest" description="Disordered" evidence="1">
    <location>
        <begin position="815"/>
        <end position="841"/>
    </location>
</feature>
<dbReference type="GO" id="GO:0008028">
    <property type="term" value="F:monocarboxylic acid transmembrane transporter activity"/>
    <property type="evidence" value="ECO:0007669"/>
    <property type="project" value="TreeGrafter"/>
</dbReference>
<feature type="transmembrane region" description="Helical" evidence="2">
    <location>
        <begin position="330"/>
        <end position="358"/>
    </location>
</feature>
<feature type="region of interest" description="Disordered" evidence="1">
    <location>
        <begin position="1"/>
        <end position="25"/>
    </location>
</feature>
<dbReference type="KEGG" id="hazt:108667310"/>
<dbReference type="PANTHER" id="PTHR11360:SF310">
    <property type="entry name" value="MONOCARBOXYLATE TRANSPORTER 9-LIKE"/>
    <property type="match status" value="1"/>
</dbReference>
<evidence type="ECO:0000313" key="4">
    <source>
        <dbReference type="RefSeq" id="XP_018009816.1"/>
    </source>
</evidence>
<feature type="region of interest" description="Disordered" evidence="1">
    <location>
        <begin position="519"/>
        <end position="567"/>
    </location>
</feature>
<proteinExistence type="predicted"/>
<feature type="compositionally biased region" description="Basic and acidic residues" evidence="1">
    <location>
        <begin position="547"/>
        <end position="556"/>
    </location>
</feature>
<dbReference type="OrthoDB" id="2213137at2759"/>
<dbReference type="AlphaFoldDB" id="A0A8B7N7J5"/>
<dbReference type="Pfam" id="PF07690">
    <property type="entry name" value="MFS_1"/>
    <property type="match status" value="2"/>
</dbReference>
<dbReference type="RefSeq" id="XP_018009816.1">
    <property type="nucleotide sequence ID" value="XM_018154327.2"/>
</dbReference>
<feature type="transmembrane region" description="Helical" evidence="2">
    <location>
        <begin position="426"/>
        <end position="449"/>
    </location>
</feature>
<dbReference type="SUPFAM" id="SSF103473">
    <property type="entry name" value="MFS general substrate transporter"/>
    <property type="match status" value="1"/>
</dbReference>
<dbReference type="InterPro" id="IPR050327">
    <property type="entry name" value="Proton-linked_MCT"/>
</dbReference>
<dbReference type="GeneID" id="108667310"/>
<keyword evidence="2" id="KW-1133">Transmembrane helix</keyword>
<evidence type="ECO:0000313" key="3">
    <source>
        <dbReference type="Proteomes" id="UP000694843"/>
    </source>
</evidence>
<feature type="compositionally biased region" description="Acidic residues" evidence="1">
    <location>
        <begin position="820"/>
        <end position="834"/>
    </location>
</feature>
<keyword evidence="2" id="KW-0812">Transmembrane</keyword>
<feature type="transmembrane region" description="Helical" evidence="2">
    <location>
        <begin position="881"/>
        <end position="902"/>
    </location>
</feature>
<feature type="compositionally biased region" description="Basic and acidic residues" evidence="1">
    <location>
        <begin position="526"/>
        <end position="537"/>
    </location>
</feature>
<gene>
    <name evidence="4" type="primary">LOC108667310</name>
</gene>
<evidence type="ECO:0000256" key="2">
    <source>
        <dbReference type="SAM" id="Phobius"/>
    </source>
</evidence>
<evidence type="ECO:0000256" key="1">
    <source>
        <dbReference type="SAM" id="MobiDB-lite"/>
    </source>
</evidence>
<protein>
    <submittedName>
        <fullName evidence="4">Uncharacterized protein LOC108667310 isoform X1</fullName>
    </submittedName>
</protein>
<keyword evidence="2" id="KW-0472">Membrane</keyword>
<name>A0A8B7N7J5_HYAAZ</name>
<feature type="compositionally biased region" description="Basic and acidic residues" evidence="1">
    <location>
        <begin position="14"/>
        <end position="24"/>
    </location>
</feature>
<keyword evidence="3" id="KW-1185">Reference proteome</keyword>
<dbReference type="Gene3D" id="1.20.1250.20">
    <property type="entry name" value="MFS general substrate transporter like domains"/>
    <property type="match status" value="2"/>
</dbReference>
<dbReference type="Proteomes" id="UP000694843">
    <property type="component" value="Unplaced"/>
</dbReference>
<feature type="compositionally biased region" description="Basic and acidic residues" evidence="1">
    <location>
        <begin position="733"/>
        <end position="752"/>
    </location>
</feature>
<reference evidence="4" key="1">
    <citation type="submission" date="2025-08" db="UniProtKB">
        <authorList>
            <consortium name="RefSeq"/>
        </authorList>
    </citation>
    <scope>IDENTIFICATION</scope>
    <source>
        <tissue evidence="4">Whole organism</tissue>
    </source>
</reference>